<dbReference type="SUPFAM" id="SSF46955">
    <property type="entry name" value="Putative DNA-binding domain"/>
    <property type="match status" value="1"/>
</dbReference>
<evidence type="ECO:0000313" key="1">
    <source>
        <dbReference type="EMBL" id="POR48220.1"/>
    </source>
</evidence>
<dbReference type="Pfam" id="PF05930">
    <property type="entry name" value="Phage_AlpA"/>
    <property type="match status" value="1"/>
</dbReference>
<name>A0A2S4M0I4_9BURK</name>
<dbReference type="Proteomes" id="UP000237381">
    <property type="component" value="Unassembled WGS sequence"/>
</dbReference>
<comment type="caution">
    <text evidence="1">The sequence shown here is derived from an EMBL/GenBank/DDBJ whole genome shotgun (WGS) entry which is preliminary data.</text>
</comment>
<proteinExistence type="predicted"/>
<dbReference type="OrthoDB" id="8455288at2"/>
<sequence length="85" mass="9291">MATKILHLAGVVAVVGVKKNTIYKWLREKRFPAPVRLGENSVGWREADIEAWLAACESTRTEAEGVRAHPAPLPAWGTGGFFLSC</sequence>
<dbReference type="InterPro" id="IPR010260">
    <property type="entry name" value="AlpA"/>
</dbReference>
<dbReference type="InterPro" id="IPR009061">
    <property type="entry name" value="DNA-bd_dom_put_sf"/>
</dbReference>
<evidence type="ECO:0000313" key="2">
    <source>
        <dbReference type="Proteomes" id="UP000237381"/>
    </source>
</evidence>
<organism evidence="1 2">
    <name type="scientific">Paraburkholderia eburnea</name>
    <dbReference type="NCBI Taxonomy" id="1189126"/>
    <lineage>
        <taxon>Bacteria</taxon>
        <taxon>Pseudomonadati</taxon>
        <taxon>Pseudomonadota</taxon>
        <taxon>Betaproteobacteria</taxon>
        <taxon>Burkholderiales</taxon>
        <taxon>Burkholderiaceae</taxon>
        <taxon>Paraburkholderia</taxon>
    </lineage>
</organism>
<reference evidence="1 2" key="1">
    <citation type="submission" date="2018-01" db="EMBL/GenBank/DDBJ databases">
        <title>Genomic Encyclopedia of Type Strains, Phase III (KMG-III): the genomes of soil and plant-associated and newly described type strains.</title>
        <authorList>
            <person name="Whitman W."/>
        </authorList>
    </citation>
    <scope>NUCLEOTIDE SEQUENCE [LARGE SCALE GENOMIC DNA]</scope>
    <source>
        <strain evidence="1 2">JCM 18070</strain>
    </source>
</reference>
<dbReference type="InterPro" id="IPR052931">
    <property type="entry name" value="Prophage_regulatory_activator"/>
</dbReference>
<dbReference type="Gene3D" id="1.10.238.160">
    <property type="match status" value="1"/>
</dbReference>
<keyword evidence="2" id="KW-1185">Reference proteome</keyword>
<dbReference type="EMBL" id="PQGA01000015">
    <property type="protein sequence ID" value="POR48220.1"/>
    <property type="molecule type" value="Genomic_DNA"/>
</dbReference>
<accession>A0A2S4M0I4</accession>
<protein>
    <submittedName>
        <fullName evidence="1">AlpA family transcriptional regulator</fullName>
    </submittedName>
</protein>
<gene>
    <name evidence="1" type="ORF">B0G62_115103</name>
</gene>
<dbReference type="AlphaFoldDB" id="A0A2S4M0I4"/>
<dbReference type="PANTHER" id="PTHR36154">
    <property type="entry name" value="DNA-BINDING TRANSCRIPTIONAL ACTIVATOR ALPA"/>
    <property type="match status" value="1"/>
</dbReference>
<dbReference type="PANTHER" id="PTHR36154:SF1">
    <property type="entry name" value="DNA-BINDING TRANSCRIPTIONAL ACTIVATOR ALPA"/>
    <property type="match status" value="1"/>
</dbReference>
<dbReference type="RefSeq" id="WP_103706502.1">
    <property type="nucleotide sequence ID" value="NZ_PQGA01000015.1"/>
</dbReference>